<dbReference type="Proteomes" id="UP000499080">
    <property type="component" value="Unassembled WGS sequence"/>
</dbReference>
<reference evidence="1 2" key="1">
    <citation type="journal article" date="2019" name="Sci. Rep.">
        <title>Orb-weaving spider Araneus ventricosus genome elucidates the spidroin gene catalogue.</title>
        <authorList>
            <person name="Kono N."/>
            <person name="Nakamura H."/>
            <person name="Ohtoshi R."/>
            <person name="Moran D.A.P."/>
            <person name="Shinohara A."/>
            <person name="Yoshida Y."/>
            <person name="Fujiwara M."/>
            <person name="Mori M."/>
            <person name="Tomita M."/>
            <person name="Arakawa K."/>
        </authorList>
    </citation>
    <scope>NUCLEOTIDE SEQUENCE [LARGE SCALE GENOMIC DNA]</scope>
</reference>
<proteinExistence type="predicted"/>
<organism evidence="1 2">
    <name type="scientific">Araneus ventricosus</name>
    <name type="common">Orbweaver spider</name>
    <name type="synonym">Epeira ventricosa</name>
    <dbReference type="NCBI Taxonomy" id="182803"/>
    <lineage>
        <taxon>Eukaryota</taxon>
        <taxon>Metazoa</taxon>
        <taxon>Ecdysozoa</taxon>
        <taxon>Arthropoda</taxon>
        <taxon>Chelicerata</taxon>
        <taxon>Arachnida</taxon>
        <taxon>Araneae</taxon>
        <taxon>Araneomorphae</taxon>
        <taxon>Entelegynae</taxon>
        <taxon>Araneoidea</taxon>
        <taxon>Araneidae</taxon>
        <taxon>Araneus</taxon>
    </lineage>
</organism>
<evidence type="ECO:0000313" key="1">
    <source>
        <dbReference type="EMBL" id="GBN34249.1"/>
    </source>
</evidence>
<dbReference type="EMBL" id="BGPR01008501">
    <property type="protein sequence ID" value="GBN34249.1"/>
    <property type="molecule type" value="Genomic_DNA"/>
</dbReference>
<keyword evidence="2" id="KW-1185">Reference proteome</keyword>
<gene>
    <name evidence="1" type="ORF">AVEN_243152_1</name>
</gene>
<dbReference type="AlphaFoldDB" id="A0A4Y2N6D6"/>
<accession>A0A4Y2N6D6</accession>
<sequence length="111" mass="12318">MEAAAIARVLRPESESLPPVGCTPLLYLQESLIRLLLIHHGAPPGREYNSCFFSLLKRGRTRGREKIAMVFHPSYATGKTYAGAVVILDTLMNCGVNGQGKIIWRHEKTVK</sequence>
<comment type="caution">
    <text evidence="1">The sequence shown here is derived from an EMBL/GenBank/DDBJ whole genome shotgun (WGS) entry which is preliminary data.</text>
</comment>
<name>A0A4Y2N6D6_ARAVE</name>
<protein>
    <submittedName>
        <fullName evidence="1">Uncharacterized protein</fullName>
    </submittedName>
</protein>
<evidence type="ECO:0000313" key="2">
    <source>
        <dbReference type="Proteomes" id="UP000499080"/>
    </source>
</evidence>